<dbReference type="GO" id="GO:0005525">
    <property type="term" value="F:GTP binding"/>
    <property type="evidence" value="ECO:0007669"/>
    <property type="project" value="UniProtKB-UniRule"/>
</dbReference>
<comment type="cofactor">
    <cofactor evidence="8">
        <name>K(+)</name>
        <dbReference type="ChEBI" id="CHEBI:29103"/>
    </cofactor>
    <text evidence="8">Binds 1 potassium ion per subunit.</text>
</comment>
<comment type="caution">
    <text evidence="11">The sequence shown here is derived from an EMBL/GenBank/DDBJ whole genome shotgun (WGS) entry which is preliminary data.</text>
</comment>
<comment type="subcellular location">
    <subcellularLocation>
        <location evidence="8">Cytoplasm</location>
    </subcellularLocation>
</comment>
<dbReference type="EC" id="3.6.-.-" evidence="8"/>
<dbReference type="NCBIfam" id="TIGR00450">
    <property type="entry name" value="mnmE_trmE_thdF"/>
    <property type="match status" value="1"/>
</dbReference>
<evidence type="ECO:0000256" key="1">
    <source>
        <dbReference type="ARBA" id="ARBA00011043"/>
    </source>
</evidence>
<dbReference type="InterPro" id="IPR004520">
    <property type="entry name" value="GTPase_MnmE"/>
</dbReference>
<accession>A0AA44JD00</accession>
<dbReference type="InterPro" id="IPR018948">
    <property type="entry name" value="GTP-bd_TrmE_N"/>
</dbReference>
<dbReference type="RefSeq" id="WP_065660010.1">
    <property type="nucleotide sequence ID" value="NZ_CP123838.1"/>
</dbReference>
<dbReference type="Pfam" id="PF01926">
    <property type="entry name" value="MMR_HSR1"/>
    <property type="match status" value="1"/>
</dbReference>
<keyword evidence="4 8" id="KW-0378">Hydrolase</keyword>
<dbReference type="GO" id="GO:0030488">
    <property type="term" value="P:tRNA methylation"/>
    <property type="evidence" value="ECO:0007669"/>
    <property type="project" value="TreeGrafter"/>
</dbReference>
<organism evidence="11 12">
    <name type="scientific">Agrobacterium tumefaciens</name>
    <dbReference type="NCBI Taxonomy" id="358"/>
    <lineage>
        <taxon>Bacteria</taxon>
        <taxon>Pseudomonadati</taxon>
        <taxon>Pseudomonadota</taxon>
        <taxon>Alphaproteobacteria</taxon>
        <taxon>Hyphomicrobiales</taxon>
        <taxon>Rhizobiaceae</taxon>
        <taxon>Rhizobium/Agrobacterium group</taxon>
        <taxon>Agrobacterium</taxon>
        <taxon>Agrobacterium tumefaciens complex</taxon>
    </lineage>
</organism>
<comment type="subunit">
    <text evidence="8">Homodimer. Heterotetramer of two MnmE and two MnmG subunits.</text>
</comment>
<evidence type="ECO:0000256" key="3">
    <source>
        <dbReference type="ARBA" id="ARBA00022741"/>
    </source>
</evidence>
<dbReference type="InterPro" id="IPR027417">
    <property type="entry name" value="P-loop_NTPase"/>
</dbReference>
<dbReference type="GO" id="GO:0002098">
    <property type="term" value="P:tRNA wobble uridine modification"/>
    <property type="evidence" value="ECO:0007669"/>
    <property type="project" value="TreeGrafter"/>
</dbReference>
<feature type="binding site" evidence="8">
    <location>
        <position position="251"/>
    </location>
    <ligand>
        <name>K(+)</name>
        <dbReference type="ChEBI" id="CHEBI:29103"/>
    </ligand>
</feature>
<dbReference type="CDD" id="cd04164">
    <property type="entry name" value="trmE"/>
    <property type="match status" value="1"/>
</dbReference>
<feature type="binding site" evidence="8">
    <location>
        <position position="123"/>
    </location>
    <ligand>
        <name>(6S)-5-formyl-5,6,7,8-tetrahydrofolate</name>
        <dbReference type="ChEBI" id="CHEBI:57457"/>
    </ligand>
</feature>
<feature type="binding site" evidence="8">
    <location>
        <begin position="249"/>
        <end position="255"/>
    </location>
    <ligand>
        <name>GTP</name>
        <dbReference type="ChEBI" id="CHEBI:37565"/>
    </ligand>
</feature>
<evidence type="ECO:0000256" key="7">
    <source>
        <dbReference type="ARBA" id="ARBA00023134"/>
    </source>
</evidence>
<feature type="binding site" evidence="8">
    <location>
        <position position="83"/>
    </location>
    <ligand>
        <name>(6S)-5-formyl-5,6,7,8-tetrahydrofolate</name>
        <dbReference type="ChEBI" id="CHEBI:57457"/>
    </ligand>
</feature>
<dbReference type="SUPFAM" id="SSF103025">
    <property type="entry name" value="Folate-binding domain"/>
    <property type="match status" value="1"/>
</dbReference>
<dbReference type="Gene3D" id="1.20.120.430">
    <property type="entry name" value="tRNA modification GTPase MnmE domain 2"/>
    <property type="match status" value="1"/>
</dbReference>
<feature type="binding site" evidence="8">
    <location>
        <begin position="348"/>
        <end position="350"/>
    </location>
    <ligand>
        <name>GTP</name>
        <dbReference type="ChEBI" id="CHEBI:37565"/>
    </ligand>
</feature>
<name>A0AA44JD00_AGRTU</name>
<feature type="binding site" evidence="8">
    <location>
        <position position="254"/>
    </location>
    <ligand>
        <name>K(+)</name>
        <dbReference type="ChEBI" id="CHEBI:29103"/>
    </ligand>
</feature>
<dbReference type="Proteomes" id="UP000702952">
    <property type="component" value="Unassembled WGS sequence"/>
</dbReference>
<gene>
    <name evidence="8 11" type="primary">mnmE</name>
    <name evidence="8" type="synonym">trmE</name>
    <name evidence="11" type="ORF">G6M46_26595</name>
</gene>
<dbReference type="Gene3D" id="3.30.1360.120">
    <property type="entry name" value="Probable tRNA modification gtpase trme, domain 1"/>
    <property type="match status" value="1"/>
</dbReference>
<evidence type="ECO:0000259" key="10">
    <source>
        <dbReference type="PROSITE" id="PS51709"/>
    </source>
</evidence>
<reference evidence="11" key="1">
    <citation type="journal article" date="2020" name="Science">
        <title>Unexpected conservation and global transmission of agrobacterial virulence plasmids.</title>
        <authorList>
            <person name="Weisberg A.J."/>
            <person name="Davis E.W. 2nd"/>
            <person name="Tabima J."/>
            <person name="Belcher M.S."/>
            <person name="Miller M."/>
            <person name="Kuo C.H."/>
            <person name="Loper J.E."/>
            <person name="Grunwald N.J."/>
            <person name="Putnam M.L."/>
            <person name="Chang J.H."/>
        </authorList>
    </citation>
    <scope>NUCLEOTIDE SEQUENCE</scope>
    <source>
        <strain evidence="11">17-1853-1a</strain>
    </source>
</reference>
<keyword evidence="5 8" id="KW-0460">Magnesium</keyword>
<keyword evidence="7 8" id="KW-0342">GTP-binding</keyword>
<feature type="binding site" evidence="8">
    <location>
        <begin position="230"/>
        <end position="235"/>
    </location>
    <ligand>
        <name>GTP</name>
        <dbReference type="ChEBI" id="CHEBI:37565"/>
    </ligand>
</feature>
<dbReference type="InterPro" id="IPR031168">
    <property type="entry name" value="G_TrmE"/>
</dbReference>
<keyword evidence="8" id="KW-0963">Cytoplasm</keyword>
<dbReference type="GO" id="GO:0003924">
    <property type="term" value="F:GTPase activity"/>
    <property type="evidence" value="ECO:0007669"/>
    <property type="project" value="UniProtKB-UniRule"/>
</dbReference>
<dbReference type="InterPro" id="IPR005225">
    <property type="entry name" value="Small_GTP-bd"/>
</dbReference>
<dbReference type="GO" id="GO:0046872">
    <property type="term" value="F:metal ion binding"/>
    <property type="evidence" value="ECO:0007669"/>
    <property type="project" value="UniProtKB-KW"/>
</dbReference>
<dbReference type="Gene3D" id="3.40.50.300">
    <property type="entry name" value="P-loop containing nucleotide triphosphate hydrolases"/>
    <property type="match status" value="1"/>
</dbReference>
<keyword evidence="2 8" id="KW-0819">tRNA processing</keyword>
<feature type="binding site" evidence="8">
    <location>
        <position position="234"/>
    </location>
    <ligand>
        <name>Mg(2+)</name>
        <dbReference type="ChEBI" id="CHEBI:18420"/>
    </ligand>
</feature>
<feature type="binding site" evidence="8">
    <location>
        <position position="230"/>
    </location>
    <ligand>
        <name>K(+)</name>
        <dbReference type="ChEBI" id="CHEBI:29103"/>
    </ligand>
</feature>
<evidence type="ECO:0000256" key="5">
    <source>
        <dbReference type="ARBA" id="ARBA00022842"/>
    </source>
</evidence>
<keyword evidence="6 8" id="KW-0630">Potassium</keyword>
<dbReference type="Pfam" id="PF10396">
    <property type="entry name" value="TrmE_N"/>
    <property type="match status" value="1"/>
</dbReference>
<evidence type="ECO:0000313" key="12">
    <source>
        <dbReference type="Proteomes" id="UP000702952"/>
    </source>
</evidence>
<feature type="binding site" evidence="8">
    <location>
        <begin position="274"/>
        <end position="277"/>
    </location>
    <ligand>
        <name>GTP</name>
        <dbReference type="ChEBI" id="CHEBI:37565"/>
    </ligand>
</feature>
<comment type="similarity">
    <text evidence="1 8 9">Belongs to the TRAFAC class TrmE-Era-EngA-EngB-Septin-like GTPase superfamily. TrmE GTPase family.</text>
</comment>
<dbReference type="InterPro" id="IPR006073">
    <property type="entry name" value="GTP-bd"/>
</dbReference>
<dbReference type="InterPro" id="IPR025867">
    <property type="entry name" value="MnmE_helical"/>
</dbReference>
<dbReference type="PROSITE" id="PS51709">
    <property type="entry name" value="G_TRME"/>
    <property type="match status" value="1"/>
</dbReference>
<comment type="caution">
    <text evidence="8">Lacks conserved residue(s) required for the propagation of feature annotation.</text>
</comment>
<dbReference type="PANTHER" id="PTHR42714:SF2">
    <property type="entry name" value="TRNA MODIFICATION GTPASE GTPBP3, MITOCHONDRIAL"/>
    <property type="match status" value="1"/>
</dbReference>
<dbReference type="Pfam" id="PF12631">
    <property type="entry name" value="MnmE_helical"/>
    <property type="match status" value="1"/>
</dbReference>
<dbReference type="InterPro" id="IPR027368">
    <property type="entry name" value="MnmE_dom2"/>
</dbReference>
<evidence type="ECO:0000256" key="4">
    <source>
        <dbReference type="ARBA" id="ARBA00022801"/>
    </source>
</evidence>
<sequence>MMPASADTIYALSSGALPAGVAIIRISGPGAFEAFVTLTRRDLPAPRKAVLCSIRNRNNEIIDQALMIVFSAPNSFTGENCIEIHSHGSRAVVASIFAELELLEGFRPADAGEFSRRAFENGKMDLLEIEGLADLLQAETEMQRRLAVEQSTGKLSALYDGWAGRLTRARALIEAELDFADEEDVPDSVAAQVWDAMTQLHSEITNHLQNGGSSEIIRDGFKVALVGEPNAGKSTLLNALSGRDVAIVTDIAGTTRDVLSVDINLDGYLVRIFDTAGIRETQDVVEKEGVRRAVLTAETADLILILQDNDSTPKQSIISLENARHLHLRTKTAISSSTVDAVFDLAISAREGVGLDELRLLIKREIESRVGVAQTLVPARARHKKRLEETLNYVSDALNSETMDLAIRSEYLRLAATSLGRITGRVDVEDLLGVIFSEFCIGK</sequence>
<proteinExistence type="inferred from homology"/>
<evidence type="ECO:0000313" key="11">
    <source>
        <dbReference type="EMBL" id="NTC31707.1"/>
    </source>
</evidence>
<feature type="domain" description="TrmE-type G" evidence="10">
    <location>
        <begin position="220"/>
        <end position="367"/>
    </location>
</feature>
<dbReference type="SUPFAM" id="SSF116878">
    <property type="entry name" value="TrmE connector domain"/>
    <property type="match status" value="1"/>
</dbReference>
<dbReference type="FunFam" id="3.30.1360.120:FF:000007">
    <property type="entry name" value="tRNA modification GTPase GTPBP3, mitochondrial"/>
    <property type="match status" value="1"/>
</dbReference>
<comment type="function">
    <text evidence="8">Exhibits a very high intrinsic GTPase hydrolysis rate. Involved in the addition of a carboxymethylaminomethyl (cmnm) group at the wobble position (U34) of certain tRNAs, forming tRNA-cmnm(5)s(2)U34.</text>
</comment>
<evidence type="ECO:0000256" key="6">
    <source>
        <dbReference type="ARBA" id="ARBA00022958"/>
    </source>
</evidence>
<evidence type="ECO:0000256" key="8">
    <source>
        <dbReference type="HAMAP-Rule" id="MF_00379"/>
    </source>
</evidence>
<keyword evidence="3 8" id="KW-0547">Nucleotide-binding</keyword>
<feature type="binding site" evidence="8">
    <location>
        <position position="255"/>
    </location>
    <ligand>
        <name>Mg(2+)</name>
        <dbReference type="ChEBI" id="CHEBI:18420"/>
    </ligand>
</feature>
<feature type="binding site" evidence="8">
    <location>
        <position position="25"/>
    </location>
    <ligand>
        <name>(6S)-5-formyl-5,6,7,8-tetrahydrofolate</name>
        <dbReference type="ChEBI" id="CHEBI:57457"/>
    </ligand>
</feature>
<dbReference type="InterPro" id="IPR027266">
    <property type="entry name" value="TrmE/GcvT-like"/>
</dbReference>
<dbReference type="PANTHER" id="PTHR42714">
    <property type="entry name" value="TRNA MODIFICATION GTPASE GTPBP3"/>
    <property type="match status" value="1"/>
</dbReference>
<feature type="binding site" evidence="8">
    <location>
        <position position="249"/>
    </location>
    <ligand>
        <name>K(+)</name>
        <dbReference type="ChEBI" id="CHEBI:29103"/>
    </ligand>
</feature>
<dbReference type="EMBL" id="JAAMAY010000040">
    <property type="protein sequence ID" value="NTC31707.1"/>
    <property type="molecule type" value="Genomic_DNA"/>
</dbReference>
<dbReference type="AlphaFoldDB" id="A0AA44JD00"/>
<dbReference type="HAMAP" id="MF_00379">
    <property type="entry name" value="GTPase_MnmE"/>
    <property type="match status" value="1"/>
</dbReference>
<dbReference type="NCBIfam" id="NF003661">
    <property type="entry name" value="PRK05291.1-3"/>
    <property type="match status" value="1"/>
</dbReference>
<dbReference type="NCBIfam" id="TIGR00231">
    <property type="entry name" value="small_GTP"/>
    <property type="match status" value="1"/>
</dbReference>
<protein>
    <recommendedName>
        <fullName evidence="8">tRNA modification GTPase MnmE</fullName>
        <ecNumber evidence="8">3.6.-.-</ecNumber>
    </recommendedName>
</protein>
<dbReference type="SUPFAM" id="SSF52540">
    <property type="entry name" value="P-loop containing nucleoside triphosphate hydrolases"/>
    <property type="match status" value="1"/>
</dbReference>
<feature type="binding site" evidence="8">
    <location>
        <position position="443"/>
    </location>
    <ligand>
        <name>(6S)-5-formyl-5,6,7,8-tetrahydrofolate</name>
        <dbReference type="ChEBI" id="CHEBI:57457"/>
    </ligand>
</feature>
<dbReference type="CDD" id="cd14858">
    <property type="entry name" value="TrmE_N"/>
    <property type="match status" value="1"/>
</dbReference>
<dbReference type="GO" id="GO:0005737">
    <property type="term" value="C:cytoplasm"/>
    <property type="evidence" value="ECO:0007669"/>
    <property type="project" value="UniProtKB-SubCell"/>
</dbReference>
<evidence type="ECO:0000256" key="9">
    <source>
        <dbReference type="RuleBase" id="RU003313"/>
    </source>
</evidence>
<evidence type="ECO:0000256" key="2">
    <source>
        <dbReference type="ARBA" id="ARBA00022694"/>
    </source>
</evidence>
<keyword evidence="8" id="KW-0479">Metal-binding</keyword>